<keyword evidence="4" id="KW-0143">Chaperone</keyword>
<comment type="subcellular location">
    <subcellularLocation>
        <location evidence="1">Cytoplasm</location>
    </subcellularLocation>
</comment>
<evidence type="ECO:0000256" key="2">
    <source>
        <dbReference type="ARBA" id="ARBA00006411"/>
    </source>
</evidence>
<evidence type="ECO:0000256" key="3">
    <source>
        <dbReference type="ARBA" id="ARBA00022490"/>
    </source>
</evidence>
<gene>
    <name evidence="5" type="ORF">FEG63_21755</name>
</gene>
<dbReference type="EMBL" id="VBSB01000014">
    <property type="protein sequence ID" value="NTY62171.1"/>
    <property type="molecule type" value="Genomic_DNA"/>
</dbReference>
<organism evidence="5 6">
    <name type="scientific">Mycolicibacterium sphagni</name>
    <dbReference type="NCBI Taxonomy" id="1786"/>
    <lineage>
        <taxon>Bacteria</taxon>
        <taxon>Bacillati</taxon>
        <taxon>Actinomycetota</taxon>
        <taxon>Actinomycetes</taxon>
        <taxon>Mycobacteriales</taxon>
        <taxon>Mycobacteriaceae</taxon>
        <taxon>Mycolicibacterium</taxon>
    </lineage>
</organism>
<comment type="similarity">
    <text evidence="2">Belongs to the EspG family.</text>
</comment>
<proteinExistence type="inferred from homology"/>
<evidence type="ECO:0000313" key="5">
    <source>
        <dbReference type="EMBL" id="NTY62171.1"/>
    </source>
</evidence>
<protein>
    <submittedName>
        <fullName evidence="5">ESX secretion-associated protein EspG</fullName>
    </submittedName>
</protein>
<evidence type="ECO:0000256" key="4">
    <source>
        <dbReference type="ARBA" id="ARBA00023186"/>
    </source>
</evidence>
<sequence>MLVDTMDAPVISAEFNLDEVLLLQNMLKVGAFPTVLEIWPPRDYFEDEIRVAAEAEARESLSDKGVITGGEVTEATVAQWMRVLQRPDVELAARIWREGAQLGLTVCRRGALHVVAMRYRDLITIQHLNSRAEVTSIAQVIAPVLGALGEAVPATFEPINLLVADGAAIDRRVAEGSDYYTELLHAGVAEPSARFLTEALRDRDQVWRSEIVAIEYVPGNQILSKASVGVFDTPAGRIVAAPSLALDGTMWSTFAPGTNGRLVSSTELIVETLPSASWFSAVRH</sequence>
<keyword evidence="6" id="KW-1185">Reference proteome</keyword>
<comment type="caution">
    <text evidence="5">The sequence shown here is derived from an EMBL/GenBank/DDBJ whole genome shotgun (WGS) entry which is preliminary data.</text>
</comment>
<evidence type="ECO:0000256" key="1">
    <source>
        <dbReference type="ARBA" id="ARBA00004496"/>
    </source>
</evidence>
<dbReference type="InterPro" id="IPR025734">
    <property type="entry name" value="EspG"/>
</dbReference>
<dbReference type="Proteomes" id="UP000708347">
    <property type="component" value="Unassembled WGS sequence"/>
</dbReference>
<dbReference type="Pfam" id="PF14011">
    <property type="entry name" value="ESX-1_EspG"/>
    <property type="match status" value="1"/>
</dbReference>
<keyword evidence="3" id="KW-0963">Cytoplasm</keyword>
<accession>A0ABX2JWY9</accession>
<reference evidence="5 6" key="1">
    <citation type="submission" date="2019-05" db="EMBL/GenBank/DDBJ databases">
        <title>Mycolicibacterium sphagni ENV482 genome assembly.</title>
        <authorList>
            <person name="Chen W."/>
            <person name="Faulkner N.W."/>
            <person name="Hyman M.R."/>
        </authorList>
    </citation>
    <scope>NUCLEOTIDE SEQUENCE [LARGE SCALE GENOMIC DNA]</scope>
    <source>
        <strain evidence="5 6">ENV482</strain>
    </source>
</reference>
<evidence type="ECO:0000313" key="6">
    <source>
        <dbReference type="Proteomes" id="UP000708347"/>
    </source>
</evidence>
<name>A0ABX2JWY9_9MYCO</name>